<dbReference type="AlphaFoldDB" id="R4Z6R1"/>
<proteinExistence type="predicted"/>
<keyword evidence="2" id="KW-1185">Reference proteome</keyword>
<gene>
    <name evidence="1" type="ORF">BN381_80086</name>
</gene>
<protein>
    <submittedName>
        <fullName evidence="1">Uncharacterized protein</fullName>
    </submittedName>
</protein>
<accession>R4Z6R1</accession>
<reference evidence="1 2" key="1">
    <citation type="journal article" date="2013" name="ISME J.">
        <title>Metabolic model for the filamentous 'Candidatus Microthrix parvicella' based on genomic and metagenomic analyses.</title>
        <authorList>
            <person name="Jon McIlroy S."/>
            <person name="Kristiansen R."/>
            <person name="Albertsen M."/>
            <person name="Michael Karst S."/>
            <person name="Rossetti S."/>
            <person name="Lund Nielsen J."/>
            <person name="Tandoi V."/>
            <person name="James Seviour R."/>
            <person name="Nielsen P.H."/>
        </authorList>
    </citation>
    <scope>NUCLEOTIDE SEQUENCE [LARGE SCALE GENOMIC DNA]</scope>
    <source>
        <strain evidence="1 2">RN1</strain>
    </source>
</reference>
<name>R4Z6R1_9ACTN</name>
<dbReference type="EMBL" id="CANL01000078">
    <property type="protein sequence ID" value="CCM65556.1"/>
    <property type="molecule type" value="Genomic_DNA"/>
</dbReference>
<dbReference type="Proteomes" id="UP000018291">
    <property type="component" value="Unassembled WGS sequence"/>
</dbReference>
<sequence length="88" mass="9053">MTAHRDPSRWAVVASGGLQSAPPAGVAQWLESQSSKLVMRVRFSSPALFRLGKFKLSGRFLAAEAQRGSTAARASASTACAAGSSASS</sequence>
<organism evidence="1 2">
    <name type="scientific">Candidatus Neomicrothrix parvicella RN1</name>
    <dbReference type="NCBI Taxonomy" id="1229780"/>
    <lineage>
        <taxon>Bacteria</taxon>
        <taxon>Bacillati</taxon>
        <taxon>Actinomycetota</taxon>
        <taxon>Acidimicrobiia</taxon>
        <taxon>Acidimicrobiales</taxon>
        <taxon>Microthrixaceae</taxon>
        <taxon>Candidatus Neomicrothrix</taxon>
    </lineage>
</organism>
<dbReference type="HOGENOM" id="CLU_2463356_0_0_11"/>
<evidence type="ECO:0000313" key="1">
    <source>
        <dbReference type="EMBL" id="CCM65556.1"/>
    </source>
</evidence>
<comment type="caution">
    <text evidence="1">The sequence shown here is derived from an EMBL/GenBank/DDBJ whole genome shotgun (WGS) entry which is preliminary data.</text>
</comment>
<evidence type="ECO:0000313" key="2">
    <source>
        <dbReference type="Proteomes" id="UP000018291"/>
    </source>
</evidence>